<evidence type="ECO:0000313" key="1">
    <source>
        <dbReference type="EMBL" id="KIK27894.1"/>
    </source>
</evidence>
<dbReference type="EMBL" id="KN833694">
    <property type="protein sequence ID" value="KIK27894.1"/>
    <property type="molecule type" value="Genomic_DNA"/>
</dbReference>
<gene>
    <name evidence="1" type="ORF">PISMIDRAFT_145219</name>
</gene>
<dbReference type="HOGENOM" id="CLU_2850540_0_0_1"/>
<reference evidence="1 2" key="1">
    <citation type="submission" date="2014-04" db="EMBL/GenBank/DDBJ databases">
        <authorList>
            <consortium name="DOE Joint Genome Institute"/>
            <person name="Kuo A."/>
            <person name="Kohler A."/>
            <person name="Costa M.D."/>
            <person name="Nagy L.G."/>
            <person name="Floudas D."/>
            <person name="Copeland A."/>
            <person name="Barry K.W."/>
            <person name="Cichocki N."/>
            <person name="Veneault-Fourrey C."/>
            <person name="LaButti K."/>
            <person name="Lindquist E.A."/>
            <person name="Lipzen A."/>
            <person name="Lundell T."/>
            <person name="Morin E."/>
            <person name="Murat C."/>
            <person name="Sun H."/>
            <person name="Tunlid A."/>
            <person name="Henrissat B."/>
            <person name="Grigoriev I.V."/>
            <person name="Hibbett D.S."/>
            <person name="Martin F."/>
            <person name="Nordberg H.P."/>
            <person name="Cantor M.N."/>
            <person name="Hua S.X."/>
        </authorList>
    </citation>
    <scope>NUCLEOTIDE SEQUENCE [LARGE SCALE GENOMIC DNA]</scope>
    <source>
        <strain evidence="1 2">441</strain>
    </source>
</reference>
<evidence type="ECO:0000313" key="2">
    <source>
        <dbReference type="Proteomes" id="UP000054018"/>
    </source>
</evidence>
<reference evidence="2" key="2">
    <citation type="submission" date="2015-01" db="EMBL/GenBank/DDBJ databases">
        <title>Evolutionary Origins and Diversification of the Mycorrhizal Mutualists.</title>
        <authorList>
            <consortium name="DOE Joint Genome Institute"/>
            <consortium name="Mycorrhizal Genomics Consortium"/>
            <person name="Kohler A."/>
            <person name="Kuo A."/>
            <person name="Nagy L.G."/>
            <person name="Floudas D."/>
            <person name="Copeland A."/>
            <person name="Barry K.W."/>
            <person name="Cichocki N."/>
            <person name="Veneault-Fourrey C."/>
            <person name="LaButti K."/>
            <person name="Lindquist E.A."/>
            <person name="Lipzen A."/>
            <person name="Lundell T."/>
            <person name="Morin E."/>
            <person name="Murat C."/>
            <person name="Riley R."/>
            <person name="Ohm R."/>
            <person name="Sun H."/>
            <person name="Tunlid A."/>
            <person name="Henrissat B."/>
            <person name="Grigoriev I.V."/>
            <person name="Hibbett D.S."/>
            <person name="Martin F."/>
        </authorList>
    </citation>
    <scope>NUCLEOTIDE SEQUENCE [LARGE SCALE GENOMIC DNA]</scope>
    <source>
        <strain evidence="2">441</strain>
    </source>
</reference>
<dbReference type="Proteomes" id="UP000054018">
    <property type="component" value="Unassembled WGS sequence"/>
</dbReference>
<accession>A0A0C9ZPC0</accession>
<proteinExistence type="predicted"/>
<dbReference type="AlphaFoldDB" id="A0A0C9ZPC0"/>
<organism evidence="1 2">
    <name type="scientific">Pisolithus microcarpus 441</name>
    <dbReference type="NCBI Taxonomy" id="765257"/>
    <lineage>
        <taxon>Eukaryota</taxon>
        <taxon>Fungi</taxon>
        <taxon>Dikarya</taxon>
        <taxon>Basidiomycota</taxon>
        <taxon>Agaricomycotina</taxon>
        <taxon>Agaricomycetes</taxon>
        <taxon>Agaricomycetidae</taxon>
        <taxon>Boletales</taxon>
        <taxon>Sclerodermatineae</taxon>
        <taxon>Pisolithaceae</taxon>
        <taxon>Pisolithus</taxon>
    </lineage>
</organism>
<protein>
    <submittedName>
        <fullName evidence="1">Unplaced genomic scaffold scaffold_10, whole genome shotgun sequence</fullName>
    </submittedName>
</protein>
<sequence length="65" mass="7271">MVICGLSPWSEIHPTTSVFLPEESETRRHLRSHDQAPARVCMAIHTRSPFSDGSRATNTQPITLL</sequence>
<keyword evidence="2" id="KW-1185">Reference proteome</keyword>
<name>A0A0C9ZPC0_9AGAM</name>